<feature type="transmembrane region" description="Helical" evidence="1">
    <location>
        <begin position="147"/>
        <end position="168"/>
    </location>
</feature>
<organism evidence="2 3">
    <name type="scientific">Parahalioglobus pacificus</name>
    <dbReference type="NCBI Taxonomy" id="930806"/>
    <lineage>
        <taxon>Bacteria</taxon>
        <taxon>Pseudomonadati</taxon>
        <taxon>Pseudomonadota</taxon>
        <taxon>Gammaproteobacteria</taxon>
        <taxon>Cellvibrionales</taxon>
        <taxon>Halieaceae</taxon>
        <taxon>Parahalioglobus</taxon>
    </lineage>
</organism>
<gene>
    <name evidence="2" type="ORF">GCM10007053_02670</name>
</gene>
<dbReference type="PANTHER" id="PTHR38684:SF1">
    <property type="entry name" value="PROTEIN AMPE"/>
    <property type="match status" value="1"/>
</dbReference>
<dbReference type="GO" id="GO:0046677">
    <property type="term" value="P:response to antibiotic"/>
    <property type="evidence" value="ECO:0007669"/>
    <property type="project" value="TreeGrafter"/>
</dbReference>
<dbReference type="InterPro" id="IPR052966">
    <property type="entry name" value="Beta-lactamase_Reg"/>
</dbReference>
<protein>
    <recommendedName>
        <fullName evidence="4">AmpE protein</fullName>
    </recommendedName>
</protein>
<dbReference type="Proteomes" id="UP000644693">
    <property type="component" value="Unassembled WGS sequence"/>
</dbReference>
<keyword evidence="1" id="KW-0472">Membrane</keyword>
<feature type="transmembrane region" description="Helical" evidence="1">
    <location>
        <begin position="68"/>
        <end position="88"/>
    </location>
</feature>
<dbReference type="AlphaFoldDB" id="A0A918XD09"/>
<keyword evidence="1" id="KW-0812">Transmembrane</keyword>
<keyword evidence="3" id="KW-1185">Reference proteome</keyword>
<feature type="transmembrane region" description="Helical" evidence="1">
    <location>
        <begin position="41"/>
        <end position="61"/>
    </location>
</feature>
<reference evidence="2" key="1">
    <citation type="journal article" date="2014" name="Int. J. Syst. Evol. Microbiol.">
        <title>Complete genome sequence of Corynebacterium casei LMG S-19264T (=DSM 44701T), isolated from a smear-ripened cheese.</title>
        <authorList>
            <consortium name="US DOE Joint Genome Institute (JGI-PGF)"/>
            <person name="Walter F."/>
            <person name="Albersmeier A."/>
            <person name="Kalinowski J."/>
            <person name="Ruckert C."/>
        </authorList>
    </citation>
    <scope>NUCLEOTIDE SEQUENCE</scope>
    <source>
        <strain evidence="2">KCTC 23430</strain>
    </source>
</reference>
<proteinExistence type="predicted"/>
<name>A0A918XD09_9GAMM</name>
<dbReference type="RefSeq" id="WP_189474432.1">
    <property type="nucleotide sequence ID" value="NZ_BMYM01000001.1"/>
</dbReference>
<dbReference type="InterPro" id="IPR031347">
    <property type="entry name" value="AmpE"/>
</dbReference>
<accession>A0A918XD09</accession>
<comment type="caution">
    <text evidence="2">The sequence shown here is derived from an EMBL/GenBank/DDBJ whole genome shotgun (WGS) entry which is preliminary data.</text>
</comment>
<evidence type="ECO:0008006" key="4">
    <source>
        <dbReference type="Google" id="ProtNLM"/>
    </source>
</evidence>
<evidence type="ECO:0000313" key="3">
    <source>
        <dbReference type="Proteomes" id="UP000644693"/>
    </source>
</evidence>
<dbReference type="EMBL" id="BMYM01000001">
    <property type="protein sequence ID" value="GHD26113.1"/>
    <property type="molecule type" value="Genomic_DNA"/>
</dbReference>
<reference evidence="2" key="2">
    <citation type="submission" date="2020-09" db="EMBL/GenBank/DDBJ databases">
        <authorList>
            <person name="Sun Q."/>
            <person name="Kim S."/>
        </authorList>
    </citation>
    <scope>NUCLEOTIDE SEQUENCE</scope>
    <source>
        <strain evidence="2">KCTC 23430</strain>
    </source>
</reference>
<sequence length="292" mass="31572">MSFGALMTAIALYYFWGAEGPLHNPRPIAAWQAWVSERFTQSWQVLLVTVLAPVLVAFWLLSAFDGILFGLPQFGISVALLLYAFGWWDFHTALNRYAAQCERGDAQGAWMTLNAALSSPPVSEPADANEAHSFAFRALLLEGYQRWFPVVFYGVLLGPVAAFGYRLVLQSTTSSTAAGDSRVVYILDFVPARLLAASFALAGDLMRCRSALQRAITDSSLAADKLLQSVAEPALGGPVPVEEVALSAPDHLQNAGDLGAIELLPSVQDMQSLLRRCAALWVVVVSLLVIVA</sequence>
<dbReference type="PANTHER" id="PTHR38684">
    <property type="entry name" value="PROTEIN AMPE"/>
    <property type="match status" value="1"/>
</dbReference>
<dbReference type="GO" id="GO:0005886">
    <property type="term" value="C:plasma membrane"/>
    <property type="evidence" value="ECO:0007669"/>
    <property type="project" value="TreeGrafter"/>
</dbReference>
<dbReference type="Pfam" id="PF17113">
    <property type="entry name" value="AmpE"/>
    <property type="match status" value="1"/>
</dbReference>
<keyword evidence="1" id="KW-1133">Transmembrane helix</keyword>
<evidence type="ECO:0000256" key="1">
    <source>
        <dbReference type="SAM" id="Phobius"/>
    </source>
</evidence>
<evidence type="ECO:0000313" key="2">
    <source>
        <dbReference type="EMBL" id="GHD26113.1"/>
    </source>
</evidence>